<dbReference type="AlphaFoldDB" id="A0AAE9JCX2"/>
<protein>
    <submittedName>
        <fullName evidence="1">Uncharacterized protein</fullName>
    </submittedName>
</protein>
<gene>
    <name evidence="1" type="ORF">L5515_010223</name>
</gene>
<proteinExistence type="predicted"/>
<dbReference type="EMBL" id="CP092623">
    <property type="protein sequence ID" value="UMM26587.1"/>
    <property type="molecule type" value="Genomic_DNA"/>
</dbReference>
<dbReference type="Proteomes" id="UP000829354">
    <property type="component" value="Chromosome IV"/>
</dbReference>
<keyword evidence="2" id="KW-1185">Reference proteome</keyword>
<evidence type="ECO:0000313" key="2">
    <source>
        <dbReference type="Proteomes" id="UP000829354"/>
    </source>
</evidence>
<reference evidence="1 2" key="1">
    <citation type="submission" date="2022-04" db="EMBL/GenBank/DDBJ databases">
        <title>Chromosome-level reference genomes for two strains of Caenorhabditis briggsae: an improved platform for comparative genomics.</title>
        <authorList>
            <person name="Stevens L."/>
            <person name="Andersen E."/>
        </authorList>
    </citation>
    <scope>NUCLEOTIDE SEQUENCE [LARGE SCALE GENOMIC DNA]</scope>
    <source>
        <strain evidence="1">VX34</strain>
        <tissue evidence="1">Whole-organism</tissue>
    </source>
</reference>
<sequence>MDGGGVQGSVMFFDLHADQHTKDGEYITNMDPNPPKPFSASLPVLRASHILREFATTKCRMSAFAIRISHHVVASSLRLLRTAASFVWIGR</sequence>
<name>A0AAE9JCX2_CAEBR</name>
<evidence type="ECO:0000313" key="1">
    <source>
        <dbReference type="EMBL" id="UMM26587.1"/>
    </source>
</evidence>
<organism evidence="1 2">
    <name type="scientific">Caenorhabditis briggsae</name>
    <dbReference type="NCBI Taxonomy" id="6238"/>
    <lineage>
        <taxon>Eukaryota</taxon>
        <taxon>Metazoa</taxon>
        <taxon>Ecdysozoa</taxon>
        <taxon>Nematoda</taxon>
        <taxon>Chromadorea</taxon>
        <taxon>Rhabditida</taxon>
        <taxon>Rhabditina</taxon>
        <taxon>Rhabditomorpha</taxon>
        <taxon>Rhabditoidea</taxon>
        <taxon>Rhabditidae</taxon>
        <taxon>Peloderinae</taxon>
        <taxon>Caenorhabditis</taxon>
    </lineage>
</organism>
<accession>A0AAE9JCX2</accession>